<keyword evidence="2" id="KW-1133">Transmembrane helix</keyword>
<evidence type="ECO:0000256" key="1">
    <source>
        <dbReference type="SAM" id="MobiDB-lite"/>
    </source>
</evidence>
<feature type="region of interest" description="Disordered" evidence="1">
    <location>
        <begin position="1"/>
        <end position="60"/>
    </location>
</feature>
<dbReference type="EMBL" id="PDXB01000044">
    <property type="protein sequence ID" value="RYN19230.1"/>
    <property type="molecule type" value="Genomic_DNA"/>
</dbReference>
<comment type="caution">
    <text evidence="3">The sequence shown here is derived from an EMBL/GenBank/DDBJ whole genome shotgun (WGS) entry which is preliminary data.</text>
</comment>
<feature type="compositionally biased region" description="Polar residues" evidence="1">
    <location>
        <begin position="34"/>
        <end position="46"/>
    </location>
</feature>
<dbReference type="Pfam" id="PF01544">
    <property type="entry name" value="CorA"/>
    <property type="match status" value="1"/>
</dbReference>
<evidence type="ECO:0000313" key="3">
    <source>
        <dbReference type="EMBL" id="RYN19230.1"/>
    </source>
</evidence>
<keyword evidence="2" id="KW-0472">Membrane</keyword>
<feature type="compositionally biased region" description="Basic residues" evidence="1">
    <location>
        <begin position="48"/>
        <end position="58"/>
    </location>
</feature>
<dbReference type="GO" id="GO:0016020">
    <property type="term" value="C:membrane"/>
    <property type="evidence" value="ECO:0007669"/>
    <property type="project" value="InterPro"/>
</dbReference>
<keyword evidence="6" id="KW-1185">Reference proteome</keyword>
<dbReference type="OrthoDB" id="3789179at2759"/>
<keyword evidence="2" id="KW-0812">Transmembrane</keyword>
<organism evidence="3 5">
    <name type="scientific">Alternaria tenuissima</name>
    <dbReference type="NCBI Taxonomy" id="119927"/>
    <lineage>
        <taxon>Eukaryota</taxon>
        <taxon>Fungi</taxon>
        <taxon>Dikarya</taxon>
        <taxon>Ascomycota</taxon>
        <taxon>Pezizomycotina</taxon>
        <taxon>Dothideomycetes</taxon>
        <taxon>Pleosporomycetidae</taxon>
        <taxon>Pleosporales</taxon>
        <taxon>Pleosporineae</taxon>
        <taxon>Pleosporaceae</taxon>
        <taxon>Alternaria</taxon>
        <taxon>Alternaria sect. Alternaria</taxon>
        <taxon>Alternaria alternata complex</taxon>
    </lineage>
</organism>
<feature type="compositionally biased region" description="Polar residues" evidence="1">
    <location>
        <begin position="1"/>
        <end position="10"/>
    </location>
</feature>
<reference evidence="3" key="1">
    <citation type="submission" date="2017-10" db="EMBL/GenBank/DDBJ databases">
        <authorList>
            <person name="Armitage A.D."/>
            <person name="Barbara D.J."/>
            <person name="Woodhall J.W."/>
            <person name="Sreenivasaprasad S."/>
            <person name="Lane C.R."/>
            <person name="Clarkson J.P."/>
            <person name="Harrison R.J."/>
        </authorList>
    </citation>
    <scope>NUCLEOTIDE SEQUENCE</scope>
    <source>
        <strain evidence="3">FERA 1164</strain>
        <strain evidence="4">FERA 635</strain>
    </source>
</reference>
<dbReference type="GO" id="GO:0046873">
    <property type="term" value="F:metal ion transmembrane transporter activity"/>
    <property type="evidence" value="ECO:0007669"/>
    <property type="project" value="InterPro"/>
</dbReference>
<dbReference type="AlphaFoldDB" id="A0A4Q4P072"/>
<evidence type="ECO:0000313" key="6">
    <source>
        <dbReference type="Proteomes" id="UP000293195"/>
    </source>
</evidence>
<name>A0A4Q4P072_9PLEO</name>
<feature type="transmembrane region" description="Helical" evidence="2">
    <location>
        <begin position="539"/>
        <end position="563"/>
    </location>
</feature>
<evidence type="ECO:0000313" key="5">
    <source>
        <dbReference type="Proteomes" id="UP000292340"/>
    </source>
</evidence>
<dbReference type="Proteomes" id="UP000293195">
    <property type="component" value="Unassembled WGS sequence"/>
</dbReference>
<evidence type="ECO:0000313" key="4">
    <source>
        <dbReference type="EMBL" id="RYN85814.1"/>
    </source>
</evidence>
<gene>
    <name evidence="3" type="ORF">AA0115_g10845</name>
    <name evidence="4" type="ORF">AA0119_g13092</name>
</gene>
<protein>
    <submittedName>
        <fullName evidence="3">Uncharacterized protein</fullName>
    </submittedName>
</protein>
<reference evidence="3 6" key="2">
    <citation type="journal article" date="2019" name="bioRxiv">
        <title>Genomics, evolutionary history and diagnostics of the Alternaria alternata species group including apple and Asian pear pathotypes.</title>
        <authorList>
            <person name="Armitage A.D."/>
            <person name="Cockerton H.M."/>
            <person name="Sreenivasaprasad S."/>
            <person name="Woodhall J.W."/>
            <person name="Lane C.R."/>
            <person name="Harrison R.J."/>
            <person name="Clarkson J.P."/>
        </authorList>
    </citation>
    <scope>NUCLEOTIDE SEQUENCE</scope>
    <source>
        <strain evidence="3">FERA 1164</strain>
        <strain evidence="6">FERA 635</strain>
    </source>
</reference>
<dbReference type="Proteomes" id="UP000292340">
    <property type="component" value="Unassembled WGS sequence"/>
</dbReference>
<dbReference type="EMBL" id="PDXF01000165">
    <property type="protein sequence ID" value="RYN85814.1"/>
    <property type="molecule type" value="Genomic_DNA"/>
</dbReference>
<evidence type="ECO:0000256" key="2">
    <source>
        <dbReference type="SAM" id="Phobius"/>
    </source>
</evidence>
<accession>A0A4Q4P072</accession>
<proteinExistence type="predicted"/>
<feature type="transmembrane region" description="Helical" evidence="2">
    <location>
        <begin position="508"/>
        <end position="527"/>
    </location>
</feature>
<dbReference type="InterPro" id="IPR002523">
    <property type="entry name" value="MgTranspt_CorA/ZnTranspt_ZntB"/>
</dbReference>
<sequence length="595" mass="66886">MANSNAQPWTPSGLVSPPQAQTPHTVLVPGMPNVGQQQPPVPSATTPRLRRSHTRRAKQTQPVIQTDNVARHIADGEVYRKAIKNHLENNPNLRNKDWKIPNDYRDTFVPESRVKMFTFHQDCLASGAGSQDLTSVSELKRHLSHPPVNEAGRLYVLEGTNPKFVEAFGAEFNIDPAFFSRHQRTALWEQRHDGGNTSKLASSHDPKHGFFIEYCELLYFGSTPESGSLRNPSDMRHINVARQPRQSQDLDRVGILHRKSSFWSESRNGKWTALLLVDPPLPPYKKGSTREESGVLVGNSQDAKLMKMHTSLFQGGYLDFIPFEAATAKTNHHESPARISLLDDLYYYLSKHGDRVEKAHNPYKDGAIMSTLFLQKIVASNYMILVGYLESNLNELETAISQMEIKKHKRHQVSGVEEKYTVLQSWSHRLPEYGGMVDDILRWHAAAGRGLPKALRQQWAGCTKDFREVQRRLNLVRNRTQVLNESFVGLASMAGMQESLDETKAVKLLTLLGFIFVPCSTVATMFSMPAHAPTKDGGFGFFSMVAFSISGILTCIVCSILWWPIIMDQLRKLLPAWLKKVAGRVKRTAGGLKAK</sequence>